<organism evidence="7 8">
    <name type="scientific">Paenibacillus wenxiniae</name>
    <dbReference type="NCBI Taxonomy" id="1636843"/>
    <lineage>
        <taxon>Bacteria</taxon>
        <taxon>Bacillati</taxon>
        <taxon>Bacillota</taxon>
        <taxon>Bacilli</taxon>
        <taxon>Bacillales</taxon>
        <taxon>Paenibacillaceae</taxon>
        <taxon>Paenibacillus</taxon>
    </lineage>
</organism>
<evidence type="ECO:0000256" key="3">
    <source>
        <dbReference type="ARBA" id="ARBA00022989"/>
    </source>
</evidence>
<evidence type="ECO:0000256" key="1">
    <source>
        <dbReference type="ARBA" id="ARBA00004141"/>
    </source>
</evidence>
<protein>
    <submittedName>
        <fullName evidence="7">Formate/nitrite transporter family protein</fullName>
    </submittedName>
</protein>
<feature type="transmembrane region" description="Helical" evidence="6">
    <location>
        <begin position="105"/>
        <end position="127"/>
    </location>
</feature>
<dbReference type="PANTHER" id="PTHR30520:SF6">
    <property type="entry name" value="FORMATE_NITRATE FAMILY TRANSPORTER (EUROFUNG)"/>
    <property type="match status" value="1"/>
</dbReference>
<dbReference type="EMBL" id="JBHUEH010000023">
    <property type="protein sequence ID" value="MFD1887423.1"/>
    <property type="molecule type" value="Genomic_DNA"/>
</dbReference>
<dbReference type="Proteomes" id="UP001597233">
    <property type="component" value="Unassembled WGS sequence"/>
</dbReference>
<evidence type="ECO:0000256" key="5">
    <source>
        <dbReference type="ARBA" id="ARBA00049660"/>
    </source>
</evidence>
<feature type="transmembrane region" description="Helical" evidence="6">
    <location>
        <begin position="155"/>
        <end position="177"/>
    </location>
</feature>
<evidence type="ECO:0000313" key="8">
    <source>
        <dbReference type="Proteomes" id="UP001597233"/>
    </source>
</evidence>
<keyword evidence="8" id="KW-1185">Reference proteome</keyword>
<evidence type="ECO:0000313" key="7">
    <source>
        <dbReference type="EMBL" id="MFD1887423.1"/>
    </source>
</evidence>
<keyword evidence="2 6" id="KW-0812">Transmembrane</keyword>
<dbReference type="RefSeq" id="WP_347325093.1">
    <property type="nucleotide sequence ID" value="NZ_JBCGUH010000005.1"/>
</dbReference>
<sequence>MAYYKPQQIALNTIETGVTKARSSWTQMLVLGFLAGAFIALGFLLDIRVIASMPEEWGSFANFVGASLFPVGLILVLVAGGELLTGNMMAVPLARMAGRIRTLEVIRNLFAITLANLLGALFVAYFFGHVVGMTETGPYLAKTVEMAGHKLEGNFLQMFVSGIGCNWLVALAVWLSYSADNISGKVLGIWFPTMAFVAIGFQHVVANMFLIPAAIFAGYYSWGQYAMNFVPVWLGNLTGGALFVACAYFVAYIRPTGVGAVPASPVDSTSQMAKPDATTGNGAGVAVALPLQHSEQAHG</sequence>
<name>A0ABW4RP61_9BACL</name>
<evidence type="ECO:0000256" key="2">
    <source>
        <dbReference type="ARBA" id="ARBA00022692"/>
    </source>
</evidence>
<feature type="transmembrane region" description="Helical" evidence="6">
    <location>
        <begin position="232"/>
        <end position="253"/>
    </location>
</feature>
<comment type="similarity">
    <text evidence="5">Belongs to the FNT transporter (TC 1.A.16) family.</text>
</comment>
<keyword evidence="3 6" id="KW-1133">Transmembrane helix</keyword>
<evidence type="ECO:0000256" key="6">
    <source>
        <dbReference type="SAM" id="Phobius"/>
    </source>
</evidence>
<gene>
    <name evidence="7" type="ORF">ACFSC9_18155</name>
</gene>
<comment type="subcellular location">
    <subcellularLocation>
        <location evidence="1">Membrane</location>
        <topology evidence="1">Multi-pass membrane protein</topology>
    </subcellularLocation>
</comment>
<reference evidence="8" key="1">
    <citation type="journal article" date="2019" name="Int. J. Syst. Evol. Microbiol.">
        <title>The Global Catalogue of Microorganisms (GCM) 10K type strain sequencing project: providing services to taxonomists for standard genome sequencing and annotation.</title>
        <authorList>
            <consortium name="The Broad Institute Genomics Platform"/>
            <consortium name="The Broad Institute Genome Sequencing Center for Infectious Disease"/>
            <person name="Wu L."/>
            <person name="Ma J."/>
        </authorList>
    </citation>
    <scope>NUCLEOTIDE SEQUENCE [LARGE SCALE GENOMIC DNA]</scope>
    <source>
        <strain evidence="8">CCUG 54950</strain>
    </source>
</reference>
<dbReference type="InterPro" id="IPR000292">
    <property type="entry name" value="For/NO2_transpt"/>
</dbReference>
<feature type="transmembrane region" description="Helical" evidence="6">
    <location>
        <begin position="189"/>
        <end position="220"/>
    </location>
</feature>
<feature type="transmembrane region" description="Helical" evidence="6">
    <location>
        <begin position="29"/>
        <end position="51"/>
    </location>
</feature>
<dbReference type="PANTHER" id="PTHR30520">
    <property type="entry name" value="FORMATE TRANSPORTER-RELATED"/>
    <property type="match status" value="1"/>
</dbReference>
<feature type="transmembrane region" description="Helical" evidence="6">
    <location>
        <begin position="63"/>
        <end position="84"/>
    </location>
</feature>
<dbReference type="Gene3D" id="1.20.1080.10">
    <property type="entry name" value="Glycerol uptake facilitator protein"/>
    <property type="match status" value="1"/>
</dbReference>
<keyword evidence="4 6" id="KW-0472">Membrane</keyword>
<evidence type="ECO:0000256" key="4">
    <source>
        <dbReference type="ARBA" id="ARBA00023136"/>
    </source>
</evidence>
<dbReference type="Pfam" id="PF01226">
    <property type="entry name" value="Form_Nir_trans"/>
    <property type="match status" value="1"/>
</dbReference>
<accession>A0ABW4RP61</accession>
<dbReference type="InterPro" id="IPR023271">
    <property type="entry name" value="Aquaporin-like"/>
</dbReference>
<proteinExistence type="inferred from homology"/>
<comment type="caution">
    <text evidence="7">The sequence shown here is derived from an EMBL/GenBank/DDBJ whole genome shotgun (WGS) entry which is preliminary data.</text>
</comment>